<dbReference type="Proteomes" id="UP000410492">
    <property type="component" value="Unassembled WGS sequence"/>
</dbReference>
<dbReference type="OrthoDB" id="411211at2759"/>
<accession>A0A653D5I4</accession>
<evidence type="ECO:0000313" key="1">
    <source>
        <dbReference type="EMBL" id="VEN55428.1"/>
    </source>
</evidence>
<proteinExistence type="predicted"/>
<gene>
    <name evidence="1" type="ORF">CALMAC_LOCUS14608</name>
</gene>
<protein>
    <submittedName>
        <fullName evidence="1">Uncharacterized protein</fullName>
    </submittedName>
</protein>
<sequence>MLVYVYVSGILIKFVKLIRSNHYRKVYPHVTYVLRFLRSNIRHARSLGGSRTLMFSIEKTIQSDLLLVL</sequence>
<dbReference type="EMBL" id="CAACVG010010271">
    <property type="protein sequence ID" value="VEN55428.1"/>
    <property type="molecule type" value="Genomic_DNA"/>
</dbReference>
<reference evidence="1 2" key="1">
    <citation type="submission" date="2019-01" db="EMBL/GenBank/DDBJ databases">
        <authorList>
            <person name="Sayadi A."/>
        </authorList>
    </citation>
    <scope>NUCLEOTIDE SEQUENCE [LARGE SCALE GENOMIC DNA]</scope>
</reference>
<name>A0A653D5I4_CALMS</name>
<organism evidence="1 2">
    <name type="scientific">Callosobruchus maculatus</name>
    <name type="common">Southern cowpea weevil</name>
    <name type="synonym">Pulse bruchid</name>
    <dbReference type="NCBI Taxonomy" id="64391"/>
    <lineage>
        <taxon>Eukaryota</taxon>
        <taxon>Metazoa</taxon>
        <taxon>Ecdysozoa</taxon>
        <taxon>Arthropoda</taxon>
        <taxon>Hexapoda</taxon>
        <taxon>Insecta</taxon>
        <taxon>Pterygota</taxon>
        <taxon>Neoptera</taxon>
        <taxon>Endopterygota</taxon>
        <taxon>Coleoptera</taxon>
        <taxon>Polyphaga</taxon>
        <taxon>Cucujiformia</taxon>
        <taxon>Chrysomeloidea</taxon>
        <taxon>Chrysomelidae</taxon>
        <taxon>Bruchinae</taxon>
        <taxon>Bruchini</taxon>
        <taxon>Callosobruchus</taxon>
    </lineage>
</organism>
<dbReference type="AlphaFoldDB" id="A0A653D5I4"/>
<keyword evidence="2" id="KW-1185">Reference proteome</keyword>
<evidence type="ECO:0000313" key="2">
    <source>
        <dbReference type="Proteomes" id="UP000410492"/>
    </source>
</evidence>